<dbReference type="InterPro" id="IPR023393">
    <property type="entry name" value="START-like_dom_sf"/>
</dbReference>
<evidence type="ECO:0000313" key="4">
    <source>
        <dbReference type="Proteomes" id="UP001054897"/>
    </source>
</evidence>
<dbReference type="PANTHER" id="PTHR19308:SF14">
    <property type="entry name" value="START DOMAIN-CONTAINING PROTEIN"/>
    <property type="match status" value="1"/>
</dbReference>
<dbReference type="PIRSF" id="PIRSF039033">
    <property type="entry name" value="START_dom"/>
    <property type="match status" value="1"/>
</dbReference>
<evidence type="ECO:0000256" key="1">
    <source>
        <dbReference type="SAM" id="SignalP"/>
    </source>
</evidence>
<feature type="chain" id="PRO_5047036765" evidence="1">
    <location>
        <begin position="21"/>
        <end position="201"/>
    </location>
</feature>
<accession>A0ABY5AEY9</accession>
<dbReference type="Pfam" id="PF01852">
    <property type="entry name" value="START"/>
    <property type="match status" value="1"/>
</dbReference>
<dbReference type="RefSeq" id="WP_129483438.1">
    <property type="nucleotide sequence ID" value="NZ_CP099397.1"/>
</dbReference>
<dbReference type="PROSITE" id="PS50848">
    <property type="entry name" value="START"/>
    <property type="match status" value="1"/>
</dbReference>
<dbReference type="CDD" id="cd08876">
    <property type="entry name" value="START_1"/>
    <property type="match status" value="1"/>
</dbReference>
<evidence type="ECO:0000259" key="2">
    <source>
        <dbReference type="PROSITE" id="PS50848"/>
    </source>
</evidence>
<feature type="domain" description="START" evidence="2">
    <location>
        <begin position="25"/>
        <end position="201"/>
    </location>
</feature>
<sequence length="201" mass="22262">MQIVRFSALLMTLCAVSVQAADRQWQLAREEDGIRVYLADVPGSKYKAYRGVVTVKSDLPGLLAVQEDVAGSCAWIYSCQQQRLLKSEGEVSELYTRFEMPWPVKARDSIIEVTTHTESDGSVTRQLKAVPGRLPEEGGFVRVQRVDGQWRLKPLEGDRVEVTYEAHTEPGGSVPSWLANSFVVDAPLQTLKGLRAQVEGG</sequence>
<proteinExistence type="predicted"/>
<dbReference type="PANTHER" id="PTHR19308">
    <property type="entry name" value="PHOSPHATIDYLCHOLINE TRANSFER PROTEIN"/>
    <property type="match status" value="1"/>
</dbReference>
<reference evidence="3" key="1">
    <citation type="submission" date="2022-06" db="EMBL/GenBank/DDBJ databases">
        <title>Complete genome of Pseudomonas hydrolytica DSWY01T.</title>
        <authorList>
            <person name="Jung J."/>
            <person name="Jeon C.O."/>
        </authorList>
    </citation>
    <scope>NUCLEOTIDE SEQUENCE</scope>
    <source>
        <strain evidence="3">DSWY01</strain>
    </source>
</reference>
<protein>
    <submittedName>
        <fullName evidence="3">START domain-containing protein</fullName>
    </submittedName>
</protein>
<dbReference type="EMBL" id="CP099397">
    <property type="protein sequence ID" value="USR41766.1"/>
    <property type="molecule type" value="Genomic_DNA"/>
</dbReference>
<dbReference type="InterPro" id="IPR028347">
    <property type="entry name" value="START_dom_prot"/>
</dbReference>
<dbReference type="Gene3D" id="3.30.530.20">
    <property type="match status" value="1"/>
</dbReference>
<keyword evidence="1" id="KW-0732">Signal</keyword>
<dbReference type="SUPFAM" id="SSF55961">
    <property type="entry name" value="Bet v1-like"/>
    <property type="match status" value="1"/>
</dbReference>
<evidence type="ECO:0000313" key="3">
    <source>
        <dbReference type="EMBL" id="USR41766.1"/>
    </source>
</evidence>
<feature type="signal peptide" evidence="1">
    <location>
        <begin position="1"/>
        <end position="20"/>
    </location>
</feature>
<dbReference type="GeneID" id="300081346"/>
<dbReference type="Proteomes" id="UP001054897">
    <property type="component" value="Chromosome"/>
</dbReference>
<keyword evidence="4" id="KW-1185">Reference proteome</keyword>
<dbReference type="InterPro" id="IPR051213">
    <property type="entry name" value="START_lipid_transfer"/>
</dbReference>
<gene>
    <name evidence="3" type="ORF">L1F06_010205</name>
</gene>
<dbReference type="InterPro" id="IPR002913">
    <property type="entry name" value="START_lipid-bd_dom"/>
</dbReference>
<name>A0ABY5AEY9_9GAMM</name>
<organism evidence="3 4">
    <name type="scientific">Ectopseudomonas hydrolytica</name>
    <dbReference type="NCBI Taxonomy" id="2493633"/>
    <lineage>
        <taxon>Bacteria</taxon>
        <taxon>Pseudomonadati</taxon>
        <taxon>Pseudomonadota</taxon>
        <taxon>Gammaproteobacteria</taxon>
        <taxon>Pseudomonadales</taxon>
        <taxon>Pseudomonadaceae</taxon>
        <taxon>Ectopseudomonas</taxon>
    </lineage>
</organism>